<evidence type="ECO:0000313" key="8">
    <source>
        <dbReference type="EMBL" id="MDH1898084.1"/>
    </source>
</evidence>
<evidence type="ECO:0000313" key="7">
    <source>
        <dbReference type="EMBL" id="MDH1507712.1"/>
    </source>
</evidence>
<keyword evidence="4 7" id="KW-0067">ATP-binding</keyword>
<comment type="similarity">
    <text evidence="1">Belongs to the ABC transporter superfamily.</text>
</comment>
<evidence type="ECO:0000256" key="2">
    <source>
        <dbReference type="ARBA" id="ARBA00022448"/>
    </source>
</evidence>
<evidence type="ECO:0000313" key="9">
    <source>
        <dbReference type="EMBL" id="MEA9438190.1"/>
    </source>
</evidence>
<dbReference type="EMBL" id="AP021927">
    <property type="protein sequence ID" value="BBQ30725.1"/>
    <property type="molecule type" value="Genomic_DNA"/>
</dbReference>
<keyword evidence="13" id="KW-1185">Reference proteome</keyword>
<dbReference type="Proteomes" id="UP001161704">
    <property type="component" value="Unassembled WGS sequence"/>
</dbReference>
<dbReference type="GO" id="GO:0016887">
    <property type="term" value="F:ATP hydrolysis activity"/>
    <property type="evidence" value="ECO:0007669"/>
    <property type="project" value="InterPro"/>
</dbReference>
<dbReference type="CDD" id="cd03214">
    <property type="entry name" value="ABC_Iron-Siderophores_B12_Hemin"/>
    <property type="match status" value="1"/>
</dbReference>
<dbReference type="EMBL" id="JAYGOJ010000176">
    <property type="protein sequence ID" value="MEA9438190.1"/>
    <property type="molecule type" value="Genomic_DNA"/>
</dbReference>
<reference evidence="7" key="2">
    <citation type="submission" date="2022-09" db="EMBL/GenBank/DDBJ databases">
        <title>Intensive care unit water sources are persistently colonized with multi-drug resistant bacteria and are the site of extensive horizontal gene transfer of antibiotic resistance genes.</title>
        <authorList>
            <person name="Diorio-Toth L."/>
        </authorList>
    </citation>
    <scope>NUCLEOTIDE SEQUENCE</scope>
    <source>
        <strain evidence="7">GD03710</strain>
        <strain evidence="8">GD03796</strain>
    </source>
</reference>
<evidence type="ECO:0000256" key="4">
    <source>
        <dbReference type="ARBA" id="ARBA00022840"/>
    </source>
</evidence>
<dbReference type="RefSeq" id="WP_010674674.1">
    <property type="nucleotide sequence ID" value="NZ_AP021927.1"/>
</dbReference>
<evidence type="ECO:0000256" key="1">
    <source>
        <dbReference type="ARBA" id="ARBA00005417"/>
    </source>
</evidence>
<sequence length="256" mass="28570">MLEISRLSLSLGQQTLLRDLSLTLHPGQVHVIIGPNGTGKTSLMRTLFGELTPDSGDIRLGDQSARQMTQARWRQQFGYMPQNIQLELDLSVIEVVVLGRLDSLSMRLADEDILAAGRALQALGIAHLADRPLYSLSGGQRQMVLFAQVLLRDPRIMMLDEPVSALDLHHQMQLMEHLCQQTREQQWITLVVLHDLNLAAQFADQLIVLAGGDLQAFGPPARVLDAALIERLYQVPVEISHDQHGIPFLRTLRKTS</sequence>
<dbReference type="AlphaFoldDB" id="A0A2X4NFV8"/>
<name>A0A2X4NFV8_AERCA</name>
<reference evidence="9 13" key="4">
    <citation type="submission" date="2023-12" db="EMBL/GenBank/DDBJ databases">
        <title>Characterization of antibiotic resistance in Aeromonas spp. in hospital effluent.</title>
        <authorList>
            <person name="Negoseki B.R.S."/>
            <person name="Krul D."/>
            <person name="Siqueira A.C."/>
            <person name="Almeida M."/>
            <person name="Mesa D."/>
            <person name="Conte D."/>
            <person name="Dalla-Costa L.M."/>
        </authorList>
    </citation>
    <scope>NUCLEOTIDE SEQUENCE [LARGE SCALE GENOMIC DNA]</scope>
    <source>
        <strain evidence="9 13">36v</strain>
    </source>
</reference>
<dbReference type="Proteomes" id="UP000515756">
    <property type="component" value="Chromosome"/>
</dbReference>
<dbReference type="FunFam" id="3.40.50.300:FF:000134">
    <property type="entry name" value="Iron-enterobactin ABC transporter ATP-binding protein"/>
    <property type="match status" value="1"/>
</dbReference>
<dbReference type="Proteomes" id="UP001160758">
    <property type="component" value="Unassembled WGS sequence"/>
</dbReference>
<evidence type="ECO:0000256" key="3">
    <source>
        <dbReference type="ARBA" id="ARBA00022741"/>
    </source>
</evidence>
<gene>
    <name evidence="8" type="ORF">N5I07_10975</name>
    <name evidence="7" type="ORF">N5I20_21975</name>
    <name evidence="10" type="ORF">P5S46_09570</name>
    <name evidence="9" type="ORF">VCX44_20880</name>
    <name evidence="6" type="ORF">WP2W18E01_23070</name>
</gene>
<evidence type="ECO:0000313" key="12">
    <source>
        <dbReference type="Proteomes" id="UP001161704"/>
    </source>
</evidence>
<keyword evidence="2" id="KW-0813">Transport</keyword>
<dbReference type="EMBL" id="CP120942">
    <property type="protein sequence ID" value="WFF99797.1"/>
    <property type="molecule type" value="Genomic_DNA"/>
</dbReference>
<dbReference type="EMBL" id="JAOCIZ010000151">
    <property type="protein sequence ID" value="MDH1507712.1"/>
    <property type="molecule type" value="Genomic_DNA"/>
</dbReference>
<dbReference type="PROSITE" id="PS50893">
    <property type="entry name" value="ABC_TRANSPORTER_2"/>
    <property type="match status" value="1"/>
</dbReference>
<organism evidence="7 12">
    <name type="scientific">Aeromonas caviae</name>
    <name type="common">Aeromonas punctata</name>
    <dbReference type="NCBI Taxonomy" id="648"/>
    <lineage>
        <taxon>Bacteria</taxon>
        <taxon>Pseudomonadati</taxon>
        <taxon>Pseudomonadota</taxon>
        <taxon>Gammaproteobacteria</taxon>
        <taxon>Aeromonadales</taxon>
        <taxon>Aeromonadaceae</taxon>
        <taxon>Aeromonas</taxon>
    </lineage>
</organism>
<dbReference type="PROSITE" id="PS00211">
    <property type="entry name" value="ABC_TRANSPORTER_1"/>
    <property type="match status" value="1"/>
</dbReference>
<dbReference type="GeneID" id="48822519"/>
<dbReference type="Gene3D" id="3.40.50.300">
    <property type="entry name" value="P-loop containing nucleotide triphosphate hydrolases"/>
    <property type="match status" value="1"/>
</dbReference>
<feature type="domain" description="ABC transporter" evidence="5">
    <location>
        <begin position="2"/>
        <end position="236"/>
    </location>
</feature>
<dbReference type="EMBL" id="JAOCFT010000001">
    <property type="protein sequence ID" value="MDH1898084.1"/>
    <property type="molecule type" value="Genomic_DNA"/>
</dbReference>
<evidence type="ECO:0000313" key="10">
    <source>
        <dbReference type="EMBL" id="WFF99797.1"/>
    </source>
</evidence>
<evidence type="ECO:0000259" key="5">
    <source>
        <dbReference type="PROSITE" id="PS50893"/>
    </source>
</evidence>
<dbReference type="Pfam" id="PF00005">
    <property type="entry name" value="ABC_tran"/>
    <property type="match status" value="1"/>
</dbReference>
<dbReference type="PANTHER" id="PTHR42794:SF2">
    <property type="entry name" value="ABC TRANSPORTER ATP-BINDING PROTEIN"/>
    <property type="match status" value="1"/>
</dbReference>
<dbReference type="SUPFAM" id="SSF52540">
    <property type="entry name" value="P-loop containing nucleoside triphosphate hydrolases"/>
    <property type="match status" value="1"/>
</dbReference>
<dbReference type="GO" id="GO:0005524">
    <property type="term" value="F:ATP binding"/>
    <property type="evidence" value="ECO:0007669"/>
    <property type="project" value="UniProtKB-KW"/>
</dbReference>
<proteinExistence type="inferred from homology"/>
<protein>
    <submittedName>
        <fullName evidence="7">ABC transporter ATP-binding protein</fullName>
    </submittedName>
</protein>
<dbReference type="InterPro" id="IPR003439">
    <property type="entry name" value="ABC_transporter-like_ATP-bd"/>
</dbReference>
<dbReference type="SMART" id="SM00382">
    <property type="entry name" value="AAA"/>
    <property type="match status" value="1"/>
</dbReference>
<reference evidence="10" key="3">
    <citation type="submission" date="2023-03" db="EMBL/GenBank/DDBJ databases">
        <title>Aeromonas caviae strain AC1520.</title>
        <authorList>
            <person name="Xie T."/>
            <person name="Zhang Q."/>
            <person name="Deng J."/>
            <person name="Li X."/>
        </authorList>
    </citation>
    <scope>NUCLEOTIDE SEQUENCE</scope>
    <source>
        <strain evidence="10">AC1520</strain>
    </source>
</reference>
<dbReference type="OrthoDB" id="5292475at2"/>
<evidence type="ECO:0000313" key="13">
    <source>
        <dbReference type="Proteomes" id="UP001304847"/>
    </source>
</evidence>
<reference evidence="6 11" key="1">
    <citation type="submission" date="2019-12" db="EMBL/GenBank/DDBJ databases">
        <title>complete genome sequences of Aeromonas caviae str. WP2-W18-ESBL-01 isolated from wastewater treatment plant effluent.</title>
        <authorList>
            <person name="Sekizuka T."/>
            <person name="Itokawa K."/>
            <person name="Yatsu K."/>
            <person name="Inamine Y."/>
            <person name="Kuroda M."/>
        </authorList>
    </citation>
    <scope>NUCLEOTIDE SEQUENCE [LARGE SCALE GENOMIC DNA]</scope>
    <source>
        <strain evidence="6 11">WP2-W18-ESBL-01</strain>
    </source>
</reference>
<accession>A0A2X4NFV8</accession>
<evidence type="ECO:0000313" key="11">
    <source>
        <dbReference type="Proteomes" id="UP000515756"/>
    </source>
</evidence>
<dbReference type="InterPro" id="IPR017871">
    <property type="entry name" value="ABC_transporter-like_CS"/>
</dbReference>
<evidence type="ECO:0000313" key="6">
    <source>
        <dbReference type="EMBL" id="BBQ30725.1"/>
    </source>
</evidence>
<dbReference type="InterPro" id="IPR003593">
    <property type="entry name" value="AAA+_ATPase"/>
</dbReference>
<dbReference type="InterPro" id="IPR027417">
    <property type="entry name" value="P-loop_NTPase"/>
</dbReference>
<keyword evidence="3" id="KW-0547">Nucleotide-binding</keyword>
<dbReference type="Proteomes" id="UP001304847">
    <property type="component" value="Unassembled WGS sequence"/>
</dbReference>
<dbReference type="PANTHER" id="PTHR42794">
    <property type="entry name" value="HEMIN IMPORT ATP-BINDING PROTEIN HMUV"/>
    <property type="match status" value="1"/>
</dbReference>
<dbReference type="Proteomes" id="UP001218423">
    <property type="component" value="Chromosome"/>
</dbReference>